<dbReference type="InterPro" id="IPR036457">
    <property type="entry name" value="PPM-type-like_dom_sf"/>
</dbReference>
<dbReference type="EMBL" id="JANUGX010000044">
    <property type="protein sequence ID" value="MCS0592449.1"/>
    <property type="molecule type" value="Genomic_DNA"/>
</dbReference>
<dbReference type="SUPFAM" id="SSF81606">
    <property type="entry name" value="PP2C-like"/>
    <property type="match status" value="1"/>
</dbReference>
<evidence type="ECO:0000259" key="1">
    <source>
        <dbReference type="PROSITE" id="PS51746"/>
    </source>
</evidence>
<reference evidence="2 3" key="1">
    <citation type="submission" date="2022-08" db="EMBL/GenBank/DDBJ databases">
        <title>Reclassification of Massilia species as members of the genera Telluria, Duganella, Pseudoduganella, Mokoshia gen. nov. and Zemynaea gen. nov. using orthogonal and non-orthogonal genome-based approaches.</title>
        <authorList>
            <person name="Bowman J.P."/>
        </authorList>
    </citation>
    <scope>NUCLEOTIDE SEQUENCE [LARGE SCALE GENOMIC DNA]</scope>
    <source>
        <strain evidence="2 3">LMG 28164</strain>
    </source>
</reference>
<dbReference type="SMART" id="SM00331">
    <property type="entry name" value="PP2C_SIG"/>
    <property type="match status" value="1"/>
</dbReference>
<organism evidence="2 3">
    <name type="scientific">Massilia norwichensis</name>
    <dbReference type="NCBI Taxonomy" id="1442366"/>
    <lineage>
        <taxon>Bacteria</taxon>
        <taxon>Pseudomonadati</taxon>
        <taxon>Pseudomonadota</taxon>
        <taxon>Betaproteobacteria</taxon>
        <taxon>Burkholderiales</taxon>
        <taxon>Oxalobacteraceae</taxon>
        <taxon>Telluria group</taxon>
        <taxon>Massilia</taxon>
    </lineage>
</organism>
<protein>
    <submittedName>
        <fullName evidence="2">Protein phosphatase 2C domain-containing protein</fullName>
    </submittedName>
</protein>
<dbReference type="Proteomes" id="UP001205560">
    <property type="component" value="Unassembled WGS sequence"/>
</dbReference>
<gene>
    <name evidence="2" type="ORF">NX782_25020</name>
</gene>
<dbReference type="SMART" id="SM00332">
    <property type="entry name" value="PP2Cc"/>
    <property type="match status" value="1"/>
</dbReference>
<dbReference type="PROSITE" id="PS51746">
    <property type="entry name" value="PPM_2"/>
    <property type="match status" value="1"/>
</dbReference>
<evidence type="ECO:0000313" key="2">
    <source>
        <dbReference type="EMBL" id="MCS0592449.1"/>
    </source>
</evidence>
<dbReference type="RefSeq" id="WP_258848217.1">
    <property type="nucleotide sequence ID" value="NZ_JANUGX010000044.1"/>
</dbReference>
<accession>A0ABT2AE08</accession>
<dbReference type="Gene3D" id="3.60.40.10">
    <property type="entry name" value="PPM-type phosphatase domain"/>
    <property type="match status" value="1"/>
</dbReference>
<sequence length="324" mass="35266">MQTTEALNLSSLRFGALDVAAASRLGAGPRLREENQDNLLIIDSGGQAVWLQDQQPQRRQLARWRQGHGRIAVLDGMGGHGHGREAAEAVAAGLLAIPPCDSAAELARRLDQLHAELQRHFAQLAGTGPRPGTTLTMLELPAGRDPILYHVGDSRLYEITRERVAPLTVDHVPATAFAMGGLLGEQEWWQQVHGEHRPQVSQAFILGNAFANPAQLNDPLFELTPLNLPPWLCALPDRRAVPLRPGASYLLATDGLWSCSDPYGWVGQWPQLLGGRLDAAGMLATLLRAYEAHPPAFFYPDNVTAILLRMPDGPSRDETVLPGI</sequence>
<evidence type="ECO:0000313" key="3">
    <source>
        <dbReference type="Proteomes" id="UP001205560"/>
    </source>
</evidence>
<proteinExistence type="predicted"/>
<feature type="domain" description="PPM-type phosphatase" evidence="1">
    <location>
        <begin position="18"/>
        <end position="310"/>
    </location>
</feature>
<keyword evidence="3" id="KW-1185">Reference proteome</keyword>
<dbReference type="InterPro" id="IPR001932">
    <property type="entry name" value="PPM-type_phosphatase-like_dom"/>
</dbReference>
<name>A0ABT2AE08_9BURK</name>
<comment type="caution">
    <text evidence="2">The sequence shown here is derived from an EMBL/GenBank/DDBJ whole genome shotgun (WGS) entry which is preliminary data.</text>
</comment>